<feature type="compositionally biased region" description="Low complexity" evidence="1">
    <location>
        <begin position="212"/>
        <end position="223"/>
    </location>
</feature>
<dbReference type="AlphaFoldDB" id="A0AA47NAC9"/>
<evidence type="ECO:0000313" key="3">
    <source>
        <dbReference type="Proteomes" id="UP001174136"/>
    </source>
</evidence>
<dbReference type="Proteomes" id="UP001174136">
    <property type="component" value="Unassembled WGS sequence"/>
</dbReference>
<keyword evidence="2" id="KW-0687">Ribonucleoprotein</keyword>
<keyword evidence="3" id="KW-1185">Reference proteome</keyword>
<feature type="region of interest" description="Disordered" evidence="1">
    <location>
        <begin position="238"/>
        <end position="286"/>
    </location>
</feature>
<feature type="region of interest" description="Disordered" evidence="1">
    <location>
        <begin position="160"/>
        <end position="183"/>
    </location>
</feature>
<evidence type="ECO:0000313" key="2">
    <source>
        <dbReference type="EMBL" id="KAK0155189.1"/>
    </source>
</evidence>
<dbReference type="EMBL" id="JAOPHQ010000297">
    <property type="protein sequence ID" value="KAK0155189.1"/>
    <property type="molecule type" value="Genomic_DNA"/>
</dbReference>
<comment type="caution">
    <text evidence="2">The sequence shown here is derived from an EMBL/GenBank/DDBJ whole genome shotgun (WGS) entry which is preliminary data.</text>
</comment>
<accession>A0AA47NAC9</accession>
<feature type="region of interest" description="Disordered" evidence="1">
    <location>
        <begin position="198"/>
        <end position="223"/>
    </location>
</feature>
<sequence>MEMDRTLLGGQEIRLSLCTPGASGRSTLAALIAAQGVMLGNKKGLLPEPNLAQLLTSITNPTALQVLLRPYHTGKRGGKYGRHHSLPFLRPPVTSALLTLGKAHQSAMLGNGLVLQNLLHMQLAQQQLMHIKEKRITNGDPSRLLLHKALSLRAPGPVAPGKGLLGDSPTEFVQESAPVPPHNATAAVSATSLMPYKPGRAPAGAEHNGFHSSSSAYSSSSSSSSSAAASSVITFSATNRQPAPPGTTLSVPPHGQSYSLGSNCGLAPPPPPPKDPGGLQALQHASCDGYPPAGAASVQGGSLLGEPPKEVKLPSNPYLNLASVMPGMVLQGPVGSRAQAGQPGPGLYAASSLAPPVTQGSGSLSHGAVVAPGPAQYAADTYGDYSQYSQVYTQEAMQQWYHQYQAAQVQSYNTAVTPESLAPEYSKEQSPAVSSYGEYGSYMQAVTQYYTQPPAASQAYTSKPSIKTRASANNVSGSICCPFPSVVRRQEVSLHAVGPPPATAVIPAYGALPLMPGFLGAVPPAAPPPGPVVQAAATDWSAYYYNQARGQKREYPQLAVQEVTSSESAYIGQHSQGLGGQYADYFKRKRL</sequence>
<organism evidence="2 3">
    <name type="scientific">Merluccius polli</name>
    <name type="common">Benguela hake</name>
    <name type="synonym">Merluccius cadenati</name>
    <dbReference type="NCBI Taxonomy" id="89951"/>
    <lineage>
        <taxon>Eukaryota</taxon>
        <taxon>Metazoa</taxon>
        <taxon>Chordata</taxon>
        <taxon>Craniata</taxon>
        <taxon>Vertebrata</taxon>
        <taxon>Euteleostomi</taxon>
        <taxon>Actinopterygii</taxon>
        <taxon>Neopterygii</taxon>
        <taxon>Teleostei</taxon>
        <taxon>Neoteleostei</taxon>
        <taxon>Acanthomorphata</taxon>
        <taxon>Zeiogadaria</taxon>
        <taxon>Gadariae</taxon>
        <taxon>Gadiformes</taxon>
        <taxon>Gadoidei</taxon>
        <taxon>Merlucciidae</taxon>
        <taxon>Merluccius</taxon>
    </lineage>
</organism>
<protein>
    <submittedName>
        <fullName evidence="2">Ribonucleoprotein PTB-binding 2</fullName>
    </submittedName>
</protein>
<proteinExistence type="predicted"/>
<evidence type="ECO:0000256" key="1">
    <source>
        <dbReference type="SAM" id="MobiDB-lite"/>
    </source>
</evidence>
<gene>
    <name evidence="2" type="primary">RAVER2</name>
    <name evidence="2" type="ORF">N1851_002460</name>
</gene>
<reference evidence="2" key="1">
    <citation type="journal article" date="2023" name="Front. Mar. Sci.">
        <title>A new Merluccius polli reference genome to investigate the effects of global change in West African waters.</title>
        <authorList>
            <person name="Mateo J.L."/>
            <person name="Blanco-Fernandez C."/>
            <person name="Garcia-Vazquez E."/>
            <person name="Machado-Schiaffino G."/>
        </authorList>
    </citation>
    <scope>NUCLEOTIDE SEQUENCE</scope>
    <source>
        <strain evidence="2">C29</strain>
        <tissue evidence="2">Fin</tissue>
    </source>
</reference>
<name>A0AA47NAC9_MERPO</name>
<dbReference type="GO" id="GO:1990904">
    <property type="term" value="C:ribonucleoprotein complex"/>
    <property type="evidence" value="ECO:0007669"/>
    <property type="project" value="UniProtKB-KW"/>
</dbReference>